<dbReference type="AlphaFoldDB" id="A0A8H6W942"/>
<proteinExistence type="predicted"/>
<dbReference type="RefSeq" id="XP_037223754.1">
    <property type="nucleotide sequence ID" value="XM_037360869.1"/>
</dbReference>
<gene>
    <name evidence="1" type="ORF">MIND_00404500</name>
</gene>
<comment type="caution">
    <text evidence="1">The sequence shown here is derived from an EMBL/GenBank/DDBJ whole genome shotgun (WGS) entry which is preliminary data.</text>
</comment>
<reference evidence="1" key="1">
    <citation type="submission" date="2020-05" db="EMBL/GenBank/DDBJ databases">
        <title>Mycena genomes resolve the evolution of fungal bioluminescence.</title>
        <authorList>
            <person name="Tsai I.J."/>
        </authorList>
    </citation>
    <scope>NUCLEOTIDE SEQUENCE</scope>
    <source>
        <strain evidence="1">171206Taipei</strain>
    </source>
</reference>
<evidence type="ECO:0000313" key="2">
    <source>
        <dbReference type="Proteomes" id="UP000636479"/>
    </source>
</evidence>
<organism evidence="1 2">
    <name type="scientific">Mycena indigotica</name>
    <dbReference type="NCBI Taxonomy" id="2126181"/>
    <lineage>
        <taxon>Eukaryota</taxon>
        <taxon>Fungi</taxon>
        <taxon>Dikarya</taxon>
        <taxon>Basidiomycota</taxon>
        <taxon>Agaricomycotina</taxon>
        <taxon>Agaricomycetes</taxon>
        <taxon>Agaricomycetidae</taxon>
        <taxon>Agaricales</taxon>
        <taxon>Marasmiineae</taxon>
        <taxon>Mycenaceae</taxon>
        <taxon>Mycena</taxon>
    </lineage>
</organism>
<dbReference type="Proteomes" id="UP000636479">
    <property type="component" value="Unassembled WGS sequence"/>
</dbReference>
<sequence>MEHIYAAPALSAARGPWNFFSSLWMVVCAAESESCICGNLKSATPAPHALYGAISARILWGARPSFHFKFLSIQLFDTYGIISFAGHVMTMILEHGCVPALRPAAQGTSGCIYVTLCSCKFGLGVTCGHLEVLRDSLVTHLEVSNSLADVDSELDGRAIPTRSPVAFPLQVLQIGQPTERLSTCLINQPLLFAHLCRLEISFDDTSQLYSAYSILRALKSLDHLQLQCTAVDRIYLPMHWPLRNLRTVELTLALPPASILLRLGAARACALNTKPGLSFSSAL</sequence>
<dbReference type="EMBL" id="JACAZF010000003">
    <property type="protein sequence ID" value="KAF7310304.1"/>
    <property type="molecule type" value="Genomic_DNA"/>
</dbReference>
<keyword evidence="2" id="KW-1185">Reference proteome</keyword>
<accession>A0A8H6W942</accession>
<dbReference type="GeneID" id="59343385"/>
<evidence type="ECO:0000313" key="1">
    <source>
        <dbReference type="EMBL" id="KAF7310304.1"/>
    </source>
</evidence>
<name>A0A8H6W942_9AGAR</name>
<protein>
    <submittedName>
        <fullName evidence="1">Uncharacterized protein</fullName>
    </submittedName>
</protein>